<accession>A0A934IY81</accession>
<dbReference type="Proteomes" id="UP000640274">
    <property type="component" value="Unassembled WGS sequence"/>
</dbReference>
<keyword evidence="4" id="KW-0375">Hydrogen ion transport</keyword>
<evidence type="ECO:0000256" key="7">
    <source>
        <dbReference type="SAM" id="Phobius"/>
    </source>
</evidence>
<sequence>MINKLRQIDIFNVVVALLVFSILSAKHIIIYNEEILVALSFFAFLYYVMISSGDSIGSFLDERGSLERARISDSYENQIVELNDSVRVLKASDYFTHILEEEKQILNKLLLNVDTRILSAKLYEDLVTHYTRSLTFATRQYRLIRLVYSEELAYRLPEFICNNYNQLTTTELKWINDITRTRVLKALASANLNTVYNKIS</sequence>
<evidence type="ECO:0000256" key="3">
    <source>
        <dbReference type="ARBA" id="ARBA00022547"/>
    </source>
</evidence>
<keyword evidence="2" id="KW-0813">Transport</keyword>
<keyword evidence="7" id="KW-0812">Transmembrane</keyword>
<evidence type="ECO:0000313" key="9">
    <source>
        <dbReference type="Proteomes" id="UP000640274"/>
    </source>
</evidence>
<evidence type="ECO:0000256" key="1">
    <source>
        <dbReference type="ARBA" id="ARBA00004370"/>
    </source>
</evidence>
<dbReference type="GO" id="GO:0045259">
    <property type="term" value="C:proton-transporting ATP synthase complex"/>
    <property type="evidence" value="ECO:0007669"/>
    <property type="project" value="UniProtKB-KW"/>
</dbReference>
<comment type="subcellular location">
    <subcellularLocation>
        <location evidence="1">Membrane</location>
    </subcellularLocation>
</comment>
<keyword evidence="7" id="KW-1133">Transmembrane helix</keyword>
<reference evidence="8" key="1">
    <citation type="submission" date="2020-12" db="EMBL/GenBank/DDBJ databases">
        <authorList>
            <person name="Huq M.A."/>
        </authorList>
    </citation>
    <scope>NUCLEOTIDE SEQUENCE</scope>
    <source>
        <strain evidence="8">MAHUQ-46</strain>
    </source>
</reference>
<dbReference type="AlphaFoldDB" id="A0A934IY81"/>
<comment type="caution">
    <text evidence="8">The sequence shown here is derived from an EMBL/GenBank/DDBJ whole genome shotgun (WGS) entry which is preliminary data.</text>
</comment>
<keyword evidence="5" id="KW-0406">Ion transport</keyword>
<dbReference type="InterPro" id="IPR008688">
    <property type="entry name" value="ATP_synth_Bsub_B/MI25"/>
</dbReference>
<dbReference type="GO" id="GO:0015986">
    <property type="term" value="P:proton motive force-driven ATP synthesis"/>
    <property type="evidence" value="ECO:0007669"/>
    <property type="project" value="InterPro"/>
</dbReference>
<keyword evidence="9" id="KW-1185">Reference proteome</keyword>
<dbReference type="EMBL" id="JAELUP010000002">
    <property type="protein sequence ID" value="MBJ6359879.1"/>
    <property type="molecule type" value="Genomic_DNA"/>
</dbReference>
<evidence type="ECO:0000313" key="8">
    <source>
        <dbReference type="EMBL" id="MBJ6359879.1"/>
    </source>
</evidence>
<feature type="transmembrane region" description="Helical" evidence="7">
    <location>
        <begin position="35"/>
        <end position="60"/>
    </location>
</feature>
<name>A0A934IY81_9BACL</name>
<evidence type="ECO:0000256" key="2">
    <source>
        <dbReference type="ARBA" id="ARBA00022448"/>
    </source>
</evidence>
<protein>
    <submittedName>
        <fullName evidence="8">Uncharacterized protein</fullName>
    </submittedName>
</protein>
<evidence type="ECO:0000256" key="4">
    <source>
        <dbReference type="ARBA" id="ARBA00022781"/>
    </source>
</evidence>
<dbReference type="GO" id="GO:0015078">
    <property type="term" value="F:proton transmembrane transporter activity"/>
    <property type="evidence" value="ECO:0007669"/>
    <property type="project" value="InterPro"/>
</dbReference>
<keyword evidence="6 7" id="KW-0472">Membrane</keyword>
<keyword evidence="3" id="KW-0138">CF(0)</keyword>
<dbReference type="Pfam" id="PF05405">
    <property type="entry name" value="Mt_ATP-synt_B"/>
    <property type="match status" value="1"/>
</dbReference>
<evidence type="ECO:0000256" key="6">
    <source>
        <dbReference type="ARBA" id="ARBA00023136"/>
    </source>
</evidence>
<evidence type="ECO:0000256" key="5">
    <source>
        <dbReference type="ARBA" id="ARBA00023065"/>
    </source>
</evidence>
<organism evidence="8 9">
    <name type="scientific">Paenibacillus roseus</name>
    <dbReference type="NCBI Taxonomy" id="2798579"/>
    <lineage>
        <taxon>Bacteria</taxon>
        <taxon>Bacillati</taxon>
        <taxon>Bacillota</taxon>
        <taxon>Bacilli</taxon>
        <taxon>Bacillales</taxon>
        <taxon>Paenibacillaceae</taxon>
        <taxon>Paenibacillus</taxon>
    </lineage>
</organism>
<proteinExistence type="predicted"/>
<gene>
    <name evidence="8" type="ORF">JFN88_00880</name>
</gene>
<feature type="transmembrane region" description="Helical" evidence="7">
    <location>
        <begin position="10"/>
        <end position="29"/>
    </location>
</feature>